<feature type="transmembrane region" description="Helical" evidence="6">
    <location>
        <begin position="290"/>
        <end position="313"/>
    </location>
</feature>
<dbReference type="InterPro" id="IPR002797">
    <property type="entry name" value="Polysacc_synth"/>
</dbReference>
<dbReference type="GO" id="GO:0005886">
    <property type="term" value="C:plasma membrane"/>
    <property type="evidence" value="ECO:0007669"/>
    <property type="project" value="UniProtKB-SubCell"/>
</dbReference>
<feature type="transmembrane region" description="Helical" evidence="6">
    <location>
        <begin position="112"/>
        <end position="129"/>
    </location>
</feature>
<gene>
    <name evidence="7" type="ORF">NQZ67_26285</name>
</gene>
<evidence type="ECO:0000313" key="7">
    <source>
        <dbReference type="EMBL" id="MCR2807400.1"/>
    </source>
</evidence>
<evidence type="ECO:0000256" key="3">
    <source>
        <dbReference type="ARBA" id="ARBA00022692"/>
    </source>
</evidence>
<name>A0A9X2MVX4_9BACL</name>
<feature type="transmembrane region" description="Helical" evidence="6">
    <location>
        <begin position="431"/>
        <end position="449"/>
    </location>
</feature>
<dbReference type="Pfam" id="PF01943">
    <property type="entry name" value="Polysacc_synt"/>
    <property type="match status" value="1"/>
</dbReference>
<keyword evidence="2" id="KW-1003">Cell membrane</keyword>
<dbReference type="RefSeq" id="WP_257451846.1">
    <property type="nucleotide sequence ID" value="NZ_JANIPJ010000026.1"/>
</dbReference>
<dbReference type="EMBL" id="JANIPJ010000026">
    <property type="protein sequence ID" value="MCR2807400.1"/>
    <property type="molecule type" value="Genomic_DNA"/>
</dbReference>
<organism evidence="7 8">
    <name type="scientific">Paenibacillus soyae</name>
    <dbReference type="NCBI Taxonomy" id="2969249"/>
    <lineage>
        <taxon>Bacteria</taxon>
        <taxon>Bacillati</taxon>
        <taxon>Bacillota</taxon>
        <taxon>Bacilli</taxon>
        <taxon>Bacillales</taxon>
        <taxon>Paenibacillaceae</taxon>
        <taxon>Paenibacillus</taxon>
    </lineage>
</organism>
<feature type="transmembrane region" description="Helical" evidence="6">
    <location>
        <begin position="51"/>
        <end position="71"/>
    </location>
</feature>
<keyword evidence="8" id="KW-1185">Reference proteome</keyword>
<feature type="transmembrane region" description="Helical" evidence="6">
    <location>
        <begin position="212"/>
        <end position="234"/>
    </location>
</feature>
<sequence length="477" mass="53815">MSAIDEGIVKKTGLYFIGNSASKIIMAIIIPFYAYFVSVEELGVFDYSQTIMSTVSPIMFLALWEAILRFLVAEKDEEQRNHVIATSVRIILFIIIMMSATSIIIAFTSSQVAMYTFLMIIVYGAAQVWQYYARALKFNQVYVVSSIIGTILNFTMLILMICVLKMGGKGLFWSYIIGQLSIIVVIEFKIRVLKYLKIGTFQWHLLWQMLRFSLPLVLNLASVFLISGFGRMIITSQLGAYDNGLYSFAMKFGIIISTLGTVISMALIEEAIIKNEEKDIDQYFSNIIQFVFKLFLTMCIFAIPFISIFYHFISNTGYSESYTLVPIFLVYALVMTMSTNVGAIFQARSKTNILFYTTVFGAVTTIILSYLTVNHYGILGVAFAQILGGLTMLLLRWLFAKRLIHFVVRWNKIVALSFIYGLVVFACINGANVMGIVTSVIAMLVVLYLNKDMIIDMKNIKKGNKALEQPVAKDLNS</sequence>
<evidence type="ECO:0000256" key="6">
    <source>
        <dbReference type="SAM" id="Phobius"/>
    </source>
</evidence>
<feature type="transmembrane region" description="Helical" evidence="6">
    <location>
        <begin position="353"/>
        <end position="371"/>
    </location>
</feature>
<feature type="transmembrane region" description="Helical" evidence="6">
    <location>
        <begin position="141"/>
        <end position="166"/>
    </location>
</feature>
<dbReference type="PANTHER" id="PTHR30250">
    <property type="entry name" value="PST FAMILY PREDICTED COLANIC ACID TRANSPORTER"/>
    <property type="match status" value="1"/>
</dbReference>
<protein>
    <submittedName>
        <fullName evidence="7">Polysaccharide biosynthesis C-terminal domain-containing protein</fullName>
    </submittedName>
</protein>
<keyword evidence="3 6" id="KW-0812">Transmembrane</keyword>
<keyword evidence="5 6" id="KW-0472">Membrane</keyword>
<feature type="transmembrane region" description="Helical" evidence="6">
    <location>
        <begin position="325"/>
        <end position="346"/>
    </location>
</feature>
<accession>A0A9X2MVX4</accession>
<evidence type="ECO:0000256" key="4">
    <source>
        <dbReference type="ARBA" id="ARBA00022989"/>
    </source>
</evidence>
<feature type="transmembrane region" description="Helical" evidence="6">
    <location>
        <begin position="246"/>
        <end position="269"/>
    </location>
</feature>
<dbReference type="AlphaFoldDB" id="A0A9X2MVX4"/>
<evidence type="ECO:0000256" key="5">
    <source>
        <dbReference type="ARBA" id="ARBA00023136"/>
    </source>
</evidence>
<evidence type="ECO:0000256" key="2">
    <source>
        <dbReference type="ARBA" id="ARBA00022475"/>
    </source>
</evidence>
<dbReference type="Proteomes" id="UP001141950">
    <property type="component" value="Unassembled WGS sequence"/>
</dbReference>
<keyword evidence="4 6" id="KW-1133">Transmembrane helix</keyword>
<comment type="caution">
    <text evidence="7">The sequence shown here is derived from an EMBL/GenBank/DDBJ whole genome shotgun (WGS) entry which is preliminary data.</text>
</comment>
<feature type="transmembrane region" description="Helical" evidence="6">
    <location>
        <begin position="172"/>
        <end position="192"/>
    </location>
</feature>
<feature type="transmembrane region" description="Helical" evidence="6">
    <location>
        <begin position="83"/>
        <end position="106"/>
    </location>
</feature>
<evidence type="ECO:0000313" key="8">
    <source>
        <dbReference type="Proteomes" id="UP001141950"/>
    </source>
</evidence>
<feature type="transmembrane region" description="Helical" evidence="6">
    <location>
        <begin position="377"/>
        <end position="399"/>
    </location>
</feature>
<dbReference type="InterPro" id="IPR050833">
    <property type="entry name" value="Poly_Biosynth_Transport"/>
</dbReference>
<comment type="subcellular location">
    <subcellularLocation>
        <location evidence="1">Cell membrane</location>
        <topology evidence="1">Multi-pass membrane protein</topology>
    </subcellularLocation>
</comment>
<evidence type="ECO:0000256" key="1">
    <source>
        <dbReference type="ARBA" id="ARBA00004651"/>
    </source>
</evidence>
<dbReference type="PANTHER" id="PTHR30250:SF11">
    <property type="entry name" value="O-ANTIGEN TRANSPORTER-RELATED"/>
    <property type="match status" value="1"/>
</dbReference>
<reference evidence="7" key="1">
    <citation type="submission" date="2022-08" db="EMBL/GenBank/DDBJ databases">
        <title>The genomic sequence of strain Paenibacillus sp. SCIV0701.</title>
        <authorList>
            <person name="Zhao H."/>
        </authorList>
    </citation>
    <scope>NUCLEOTIDE SEQUENCE</scope>
    <source>
        <strain evidence="7">SCIV0701</strain>
    </source>
</reference>
<feature type="transmembrane region" description="Helical" evidence="6">
    <location>
        <begin position="406"/>
        <end position="425"/>
    </location>
</feature>
<feature type="transmembrane region" description="Helical" evidence="6">
    <location>
        <begin position="12"/>
        <end position="36"/>
    </location>
</feature>
<proteinExistence type="predicted"/>